<gene>
    <name evidence="1" type="ORF">PoB_006816900</name>
</gene>
<name>A0AAV4DBS5_9GAST</name>
<dbReference type="EMBL" id="BLXT01007705">
    <property type="protein sequence ID" value="GFO41664.1"/>
    <property type="molecule type" value="Genomic_DNA"/>
</dbReference>
<evidence type="ECO:0000313" key="1">
    <source>
        <dbReference type="EMBL" id="GFO41664.1"/>
    </source>
</evidence>
<dbReference type="Proteomes" id="UP000735302">
    <property type="component" value="Unassembled WGS sequence"/>
</dbReference>
<sequence>MRGPHPQPGWKLRKNIQSLRLETGRICAEEHRYNKTSNHGHRGYCWPLACFGPGSLFLRSGRDLGLSALQHARASKWGPEPATKRLHHREGRCVSRAPHAVGVCNYLGVKETLEGSIIFTQASSNASQETMSKGGKEKATQWFSICCTPLGSSELRACVHPLFDVVCVEQRVSGFVSPPVLGVNTRPSDPQSECFPETPQVTVRGGAVPV</sequence>
<dbReference type="AlphaFoldDB" id="A0AAV4DBS5"/>
<comment type="caution">
    <text evidence="1">The sequence shown here is derived from an EMBL/GenBank/DDBJ whole genome shotgun (WGS) entry which is preliminary data.</text>
</comment>
<keyword evidence="2" id="KW-1185">Reference proteome</keyword>
<protein>
    <submittedName>
        <fullName evidence="1">Uncharacterized protein</fullName>
    </submittedName>
</protein>
<accession>A0AAV4DBS5</accession>
<reference evidence="1 2" key="1">
    <citation type="journal article" date="2021" name="Elife">
        <title>Chloroplast acquisition without the gene transfer in kleptoplastic sea slugs, Plakobranchus ocellatus.</title>
        <authorList>
            <person name="Maeda T."/>
            <person name="Takahashi S."/>
            <person name="Yoshida T."/>
            <person name="Shimamura S."/>
            <person name="Takaki Y."/>
            <person name="Nagai Y."/>
            <person name="Toyoda A."/>
            <person name="Suzuki Y."/>
            <person name="Arimoto A."/>
            <person name="Ishii H."/>
            <person name="Satoh N."/>
            <person name="Nishiyama T."/>
            <person name="Hasebe M."/>
            <person name="Maruyama T."/>
            <person name="Minagawa J."/>
            <person name="Obokata J."/>
            <person name="Shigenobu S."/>
        </authorList>
    </citation>
    <scope>NUCLEOTIDE SEQUENCE [LARGE SCALE GENOMIC DNA]</scope>
</reference>
<organism evidence="1 2">
    <name type="scientific">Plakobranchus ocellatus</name>
    <dbReference type="NCBI Taxonomy" id="259542"/>
    <lineage>
        <taxon>Eukaryota</taxon>
        <taxon>Metazoa</taxon>
        <taxon>Spiralia</taxon>
        <taxon>Lophotrochozoa</taxon>
        <taxon>Mollusca</taxon>
        <taxon>Gastropoda</taxon>
        <taxon>Heterobranchia</taxon>
        <taxon>Euthyneura</taxon>
        <taxon>Panpulmonata</taxon>
        <taxon>Sacoglossa</taxon>
        <taxon>Placobranchoidea</taxon>
        <taxon>Plakobranchidae</taxon>
        <taxon>Plakobranchus</taxon>
    </lineage>
</organism>
<proteinExistence type="predicted"/>
<evidence type="ECO:0000313" key="2">
    <source>
        <dbReference type="Proteomes" id="UP000735302"/>
    </source>
</evidence>